<organism evidence="2 3">
    <name type="scientific">Pseudogymnoascus verrucosus</name>
    <dbReference type="NCBI Taxonomy" id="342668"/>
    <lineage>
        <taxon>Eukaryota</taxon>
        <taxon>Fungi</taxon>
        <taxon>Dikarya</taxon>
        <taxon>Ascomycota</taxon>
        <taxon>Pezizomycotina</taxon>
        <taxon>Leotiomycetes</taxon>
        <taxon>Thelebolales</taxon>
        <taxon>Thelebolaceae</taxon>
        <taxon>Pseudogymnoascus</taxon>
    </lineage>
</organism>
<keyword evidence="3" id="KW-1185">Reference proteome</keyword>
<dbReference type="AlphaFoldDB" id="A0A1B8GRQ3"/>
<name>A0A1B8GRQ3_9PEZI</name>
<accession>A0A1B8GRQ3</accession>
<sequence length="145" mass="16016">MPPRLTRSASAARARSTQHKAGRAKTASSVATGSKRRREDDDVEAVLKRRRQGDKEPDIQFLLPSWRFLGQHGRVPRYPVDSSEDGYTREDPVEESPKDDPDESTGTEPTPDGYEDSSSSEDESDEDSEEGEDPESDPDSSSDSS</sequence>
<evidence type="ECO:0000313" key="3">
    <source>
        <dbReference type="Proteomes" id="UP000091956"/>
    </source>
</evidence>
<dbReference type="GeneID" id="28837056"/>
<proteinExistence type="predicted"/>
<evidence type="ECO:0000313" key="2">
    <source>
        <dbReference type="EMBL" id="OBT98508.1"/>
    </source>
</evidence>
<feature type="region of interest" description="Disordered" evidence="1">
    <location>
        <begin position="1"/>
        <end position="145"/>
    </location>
</feature>
<gene>
    <name evidence="2" type="ORF">VE01_03670</name>
</gene>
<protein>
    <submittedName>
        <fullName evidence="2">Uncharacterized protein</fullName>
    </submittedName>
</protein>
<feature type="compositionally biased region" description="Basic and acidic residues" evidence="1">
    <location>
        <begin position="86"/>
        <end position="99"/>
    </location>
</feature>
<reference evidence="3" key="2">
    <citation type="journal article" date="2018" name="Nat. Commun.">
        <title>Extreme sensitivity to ultraviolet light in the fungal pathogen causing white-nose syndrome of bats.</title>
        <authorList>
            <person name="Palmer J.M."/>
            <person name="Drees K.P."/>
            <person name="Foster J.T."/>
            <person name="Lindner D.L."/>
        </authorList>
    </citation>
    <scope>NUCLEOTIDE SEQUENCE [LARGE SCALE GENOMIC DNA]</scope>
    <source>
        <strain evidence="3">UAMH 10579</strain>
    </source>
</reference>
<feature type="compositionally biased region" description="Acidic residues" evidence="1">
    <location>
        <begin position="113"/>
        <end position="145"/>
    </location>
</feature>
<dbReference type="Proteomes" id="UP000091956">
    <property type="component" value="Unassembled WGS sequence"/>
</dbReference>
<reference evidence="2 3" key="1">
    <citation type="submission" date="2016-03" db="EMBL/GenBank/DDBJ databases">
        <title>Comparative genomics of Pseudogymnoascus destructans, the fungus causing white-nose syndrome of bats.</title>
        <authorList>
            <person name="Palmer J.M."/>
            <person name="Drees K.P."/>
            <person name="Foster J.T."/>
            <person name="Lindner D.L."/>
        </authorList>
    </citation>
    <scope>NUCLEOTIDE SEQUENCE [LARGE SCALE GENOMIC DNA]</scope>
    <source>
        <strain evidence="2 3">UAMH 10579</strain>
    </source>
</reference>
<dbReference type="EMBL" id="KV460216">
    <property type="protein sequence ID" value="OBT98508.1"/>
    <property type="molecule type" value="Genomic_DNA"/>
</dbReference>
<dbReference type="RefSeq" id="XP_018132241.1">
    <property type="nucleotide sequence ID" value="XM_018273155.1"/>
</dbReference>
<evidence type="ECO:0000256" key="1">
    <source>
        <dbReference type="SAM" id="MobiDB-lite"/>
    </source>
</evidence>